<evidence type="ECO:0000259" key="1">
    <source>
        <dbReference type="Pfam" id="PF02337"/>
    </source>
</evidence>
<dbReference type="SUPFAM" id="SSF47836">
    <property type="entry name" value="Retroviral matrix proteins"/>
    <property type="match status" value="1"/>
</dbReference>
<dbReference type="PANTHER" id="PTHR40389">
    <property type="entry name" value="ENDOGENOUS RETROVIRUS GROUP K MEMBER 24 GAG POLYPROTEIN-RELATED"/>
    <property type="match status" value="1"/>
</dbReference>
<gene>
    <name evidence="2" type="ORF">B4U80_12656</name>
</gene>
<proteinExistence type="predicted"/>
<dbReference type="Gene3D" id="1.10.150.490">
    <property type="entry name" value="Retroviral GAG p10 protein"/>
    <property type="match status" value="1"/>
</dbReference>
<dbReference type="InterPro" id="IPR010999">
    <property type="entry name" value="Retrovr_matrix"/>
</dbReference>
<feature type="domain" description="Beta-retroviral matrix protein" evidence="1">
    <location>
        <begin position="8"/>
        <end position="88"/>
    </location>
</feature>
<dbReference type="Pfam" id="PF02337">
    <property type="entry name" value="Gag_p10"/>
    <property type="match status" value="1"/>
</dbReference>
<evidence type="ECO:0000313" key="3">
    <source>
        <dbReference type="Proteomes" id="UP000288716"/>
    </source>
</evidence>
<sequence length="124" mass="14309">MGSELSKNQMTKVIKDLLKANGTGVKENTARAYVQTLQRVSPWFLEEGLLNIPQWEQHKEDLMRWAQTHEEPLPRGTFPMWQLIRDCLLSSDTKVKGSLQIGEQALEEITERESQKDDQTERGI</sequence>
<dbReference type="InterPro" id="IPR038124">
    <property type="entry name" value="B_retro_matrix_sf"/>
</dbReference>
<dbReference type="GO" id="GO:0005198">
    <property type="term" value="F:structural molecule activity"/>
    <property type="evidence" value="ECO:0007669"/>
    <property type="project" value="InterPro"/>
</dbReference>
<keyword evidence="3" id="KW-1185">Reference proteome</keyword>
<dbReference type="InterPro" id="IPR050195">
    <property type="entry name" value="Primate_lentivir_Gag_pol-like"/>
</dbReference>
<evidence type="ECO:0000313" key="2">
    <source>
        <dbReference type="EMBL" id="RWR99838.1"/>
    </source>
</evidence>
<accession>A0A443QA24</accession>
<protein>
    <submittedName>
        <fullName evidence="2">Endogenous retrovirus group K member 5 Gag polyprotein-like isoform X1</fullName>
    </submittedName>
</protein>
<dbReference type="AlphaFoldDB" id="A0A443QA24"/>
<dbReference type="Proteomes" id="UP000288716">
    <property type="component" value="Unassembled WGS sequence"/>
</dbReference>
<reference evidence="2 3" key="1">
    <citation type="journal article" date="2018" name="Gigascience">
        <title>Genomes of trombidid mites reveal novel predicted allergens and laterally-transferred genes associated with secondary metabolism.</title>
        <authorList>
            <person name="Dong X."/>
            <person name="Chaisiri K."/>
            <person name="Xia D."/>
            <person name="Armstrong S.D."/>
            <person name="Fang Y."/>
            <person name="Donnelly M.J."/>
            <person name="Kadowaki T."/>
            <person name="McGarry J.W."/>
            <person name="Darby A.C."/>
            <person name="Makepeace B.L."/>
        </authorList>
    </citation>
    <scope>NUCLEOTIDE SEQUENCE [LARGE SCALE GENOMIC DNA]</scope>
    <source>
        <strain evidence="2">UoL-UT</strain>
    </source>
</reference>
<comment type="caution">
    <text evidence="2">The sequence shown here is derived from an EMBL/GenBank/DDBJ whole genome shotgun (WGS) entry which is preliminary data.</text>
</comment>
<organism evidence="2 3">
    <name type="scientific">Leptotrombidium deliense</name>
    <dbReference type="NCBI Taxonomy" id="299467"/>
    <lineage>
        <taxon>Eukaryota</taxon>
        <taxon>Metazoa</taxon>
        <taxon>Ecdysozoa</taxon>
        <taxon>Arthropoda</taxon>
        <taxon>Chelicerata</taxon>
        <taxon>Arachnida</taxon>
        <taxon>Acari</taxon>
        <taxon>Acariformes</taxon>
        <taxon>Trombidiformes</taxon>
        <taxon>Prostigmata</taxon>
        <taxon>Anystina</taxon>
        <taxon>Parasitengona</taxon>
        <taxon>Trombiculoidea</taxon>
        <taxon>Trombiculidae</taxon>
        <taxon>Leptotrombidium</taxon>
    </lineage>
</organism>
<dbReference type="OrthoDB" id="9634552at2759"/>
<dbReference type="EMBL" id="NCKV01061963">
    <property type="protein sequence ID" value="RWR99838.1"/>
    <property type="molecule type" value="Genomic_DNA"/>
</dbReference>
<dbReference type="PANTHER" id="PTHR40389:SF3">
    <property type="entry name" value="IGE-BINDING PROTEIN"/>
    <property type="match status" value="1"/>
</dbReference>
<dbReference type="VEuPathDB" id="VectorBase:LDEU014527"/>
<name>A0A443QA24_9ACAR</name>
<dbReference type="InterPro" id="IPR003322">
    <property type="entry name" value="B_retro_matrix"/>
</dbReference>